<evidence type="ECO:0000259" key="1">
    <source>
        <dbReference type="Pfam" id="PF24924"/>
    </source>
</evidence>
<dbReference type="PANTHER" id="PTHR48200:SF1">
    <property type="entry name" value="AMINOTRANSFERASE-LIKE PLANT MOBILE DOMAIN-CONTAINING PROTEIN"/>
    <property type="match status" value="1"/>
</dbReference>
<gene>
    <name evidence="2" type="ORF">Gotri_027413</name>
</gene>
<dbReference type="EMBL" id="JABEZW010216287">
    <property type="protein sequence ID" value="MBA0784791.1"/>
    <property type="molecule type" value="Genomic_DNA"/>
</dbReference>
<dbReference type="AlphaFoldDB" id="A0A7J9FHY2"/>
<protein>
    <recommendedName>
        <fullName evidence="1">DUF7745 domain-containing protein</fullName>
    </recommendedName>
</protein>
<dbReference type="PANTHER" id="PTHR48200">
    <property type="entry name" value="PROTEIN, PUTATIVE-RELATED"/>
    <property type="match status" value="1"/>
</dbReference>
<dbReference type="Proteomes" id="UP000593568">
    <property type="component" value="Unassembled WGS sequence"/>
</dbReference>
<keyword evidence="3" id="KW-1185">Reference proteome</keyword>
<accession>A0A7J9FHY2</accession>
<evidence type="ECO:0000313" key="3">
    <source>
        <dbReference type="Proteomes" id="UP000593568"/>
    </source>
</evidence>
<reference evidence="2 3" key="1">
    <citation type="journal article" date="2019" name="Genome Biol. Evol.">
        <title>Insights into the evolution of the New World diploid cottons (Gossypium, subgenus Houzingenia) based on genome sequencing.</title>
        <authorList>
            <person name="Grover C.E."/>
            <person name="Arick M.A. 2nd"/>
            <person name="Thrash A."/>
            <person name="Conover J.L."/>
            <person name="Sanders W.S."/>
            <person name="Peterson D.G."/>
            <person name="Frelichowski J.E."/>
            <person name="Scheffler J.A."/>
            <person name="Scheffler B.E."/>
            <person name="Wendel J.F."/>
        </authorList>
    </citation>
    <scope>NUCLEOTIDE SEQUENCE [LARGE SCALE GENOMIC DNA]</scope>
    <source>
        <strain evidence="2">8</strain>
        <tissue evidence="2">Leaf</tissue>
    </source>
</reference>
<sequence length="181" mass="21320">MENEFLDKMEDNMALQVWSERMQLDKGDSLTEGYTSELWDFTRISVTQNNLQELKEIWAQWDDEVKQLFYGNYGDFPYLLDIKVDEHLFRALAQFWNFAFSCFTFGKVDLVPTMEEYTTLLRCPRIQVDKVYCKAVNVLTFVKKLMNDTRMSEKRVGGQVKEDSLVVHSFCLLGSTVTFRK</sequence>
<comment type="caution">
    <text evidence="2">The sequence shown here is derived from an EMBL/GenBank/DDBJ whole genome shotgun (WGS) entry which is preliminary data.</text>
</comment>
<organism evidence="2 3">
    <name type="scientific">Gossypium trilobum</name>
    <dbReference type="NCBI Taxonomy" id="34281"/>
    <lineage>
        <taxon>Eukaryota</taxon>
        <taxon>Viridiplantae</taxon>
        <taxon>Streptophyta</taxon>
        <taxon>Embryophyta</taxon>
        <taxon>Tracheophyta</taxon>
        <taxon>Spermatophyta</taxon>
        <taxon>Magnoliopsida</taxon>
        <taxon>eudicotyledons</taxon>
        <taxon>Gunneridae</taxon>
        <taxon>Pentapetalae</taxon>
        <taxon>rosids</taxon>
        <taxon>malvids</taxon>
        <taxon>Malvales</taxon>
        <taxon>Malvaceae</taxon>
        <taxon>Malvoideae</taxon>
        <taxon>Gossypium</taxon>
    </lineage>
</organism>
<dbReference type="Pfam" id="PF24924">
    <property type="entry name" value="DUF7745"/>
    <property type="match status" value="1"/>
</dbReference>
<name>A0A7J9FHY2_9ROSI</name>
<feature type="domain" description="DUF7745" evidence="1">
    <location>
        <begin position="56"/>
        <end position="161"/>
    </location>
</feature>
<evidence type="ECO:0000313" key="2">
    <source>
        <dbReference type="EMBL" id="MBA0784791.1"/>
    </source>
</evidence>
<proteinExistence type="predicted"/>
<dbReference type="InterPro" id="IPR056647">
    <property type="entry name" value="DUF7745"/>
</dbReference>